<dbReference type="Proteomes" id="UP000617628">
    <property type="component" value="Unassembled WGS sequence"/>
</dbReference>
<dbReference type="EMBL" id="JAENIL010000008">
    <property type="protein sequence ID" value="MBK1876312.1"/>
    <property type="molecule type" value="Genomic_DNA"/>
</dbReference>
<protein>
    <submittedName>
        <fullName evidence="1">Uncharacterized protein</fullName>
    </submittedName>
</protein>
<dbReference type="RefSeq" id="WP_200354527.1">
    <property type="nucleotide sequence ID" value="NZ_JAENIL010000008.1"/>
</dbReference>
<evidence type="ECO:0000313" key="1">
    <source>
        <dbReference type="EMBL" id="MBK1876312.1"/>
    </source>
</evidence>
<organism evidence="1 2">
    <name type="scientific">Pelagicoccus mobilis</name>
    <dbReference type="NCBI Taxonomy" id="415221"/>
    <lineage>
        <taxon>Bacteria</taxon>
        <taxon>Pseudomonadati</taxon>
        <taxon>Verrucomicrobiota</taxon>
        <taxon>Opitutia</taxon>
        <taxon>Puniceicoccales</taxon>
        <taxon>Pelagicoccaceae</taxon>
        <taxon>Pelagicoccus</taxon>
    </lineage>
</organism>
<proteinExistence type="predicted"/>
<reference evidence="1" key="1">
    <citation type="submission" date="2021-01" db="EMBL/GenBank/DDBJ databases">
        <title>Modified the classification status of verrucomicrobia.</title>
        <authorList>
            <person name="Feng X."/>
        </authorList>
    </citation>
    <scope>NUCLEOTIDE SEQUENCE</scope>
    <source>
        <strain evidence="1">KCTC 13126</strain>
    </source>
</reference>
<sequence length="204" mass="22998">MISEGYAGIGLSMMRFVCAFLLLLIGSWPALARAAEVELVKLDFDLVEAPGGRDPWYQIALTLSVERGERASGANPRFMDDLEVRFSFATSAETQAGLRYRFYSAAAEYPTLEVGRHVVRYYLPPELVKRDRVRGEPFAFVAEVLAGEDVVESVLSDNLKDRSNLANFRERLRSGENSVLRLQDETPFAWSSPRDTPVAKRRQF</sequence>
<name>A0A934RXS5_9BACT</name>
<gene>
    <name evidence="1" type="ORF">JIN87_05495</name>
</gene>
<comment type="caution">
    <text evidence="1">The sequence shown here is derived from an EMBL/GenBank/DDBJ whole genome shotgun (WGS) entry which is preliminary data.</text>
</comment>
<keyword evidence="2" id="KW-1185">Reference proteome</keyword>
<dbReference type="AlphaFoldDB" id="A0A934RXS5"/>
<accession>A0A934RXS5</accession>
<evidence type="ECO:0000313" key="2">
    <source>
        <dbReference type="Proteomes" id="UP000617628"/>
    </source>
</evidence>